<reference evidence="1 2" key="1">
    <citation type="submission" date="2015-11" db="EMBL/GenBank/DDBJ databases">
        <title>Expanding the genomic diversity of Burkholderia species for the development of highly accurate diagnostics.</title>
        <authorList>
            <person name="Sahl J."/>
            <person name="Keim P."/>
            <person name="Wagner D."/>
        </authorList>
    </citation>
    <scope>NUCLEOTIDE SEQUENCE [LARGE SCALE GENOMIC DNA]</scope>
    <source>
        <strain evidence="1 2">MSMB1808WGS</strain>
    </source>
</reference>
<dbReference type="AlphaFoldDB" id="A0AAW3MY39"/>
<proteinExistence type="predicted"/>
<evidence type="ECO:0000313" key="1">
    <source>
        <dbReference type="EMBL" id="KVP97907.1"/>
    </source>
</evidence>
<keyword evidence="2" id="KW-1185">Reference proteome</keyword>
<dbReference type="EMBL" id="LPBJ01000047">
    <property type="protein sequence ID" value="KVP97907.1"/>
    <property type="molecule type" value="Genomic_DNA"/>
</dbReference>
<dbReference type="Proteomes" id="UP000056453">
    <property type="component" value="Unassembled WGS sequence"/>
</dbReference>
<sequence length="205" mass="22250">MNKHLVEKIENGIGGRIFASVNNGGRLKLVCLGGYEEVRHLYNQMVCLIAGTAMQTLQACFATAGHSRAAPTGSWFDHLNGNAEVGTPNTLFHLASQGPSEHADNVGFLAFHDSWPQGMTSLLAGTKAMAKSMDTLGRVFYDYGNYPMVQVGGAAEVSAVKRVQEGINTAKRAGYVPYKEDDLLKFMETLKSARCLHFLHEVSIA</sequence>
<accession>A0AAW3MY39</accession>
<evidence type="ECO:0000313" key="2">
    <source>
        <dbReference type="Proteomes" id="UP000056453"/>
    </source>
</evidence>
<organism evidence="1 2">
    <name type="scientific">Burkholderia ubonensis</name>
    <dbReference type="NCBI Taxonomy" id="101571"/>
    <lineage>
        <taxon>Bacteria</taxon>
        <taxon>Pseudomonadati</taxon>
        <taxon>Pseudomonadota</taxon>
        <taxon>Betaproteobacteria</taxon>
        <taxon>Burkholderiales</taxon>
        <taxon>Burkholderiaceae</taxon>
        <taxon>Burkholderia</taxon>
        <taxon>Burkholderia cepacia complex</taxon>
    </lineage>
</organism>
<gene>
    <name evidence="1" type="ORF">WJ96_04875</name>
</gene>
<name>A0AAW3MY39_9BURK</name>
<dbReference type="RefSeq" id="WP_059954024.1">
    <property type="nucleotide sequence ID" value="NZ_LPBJ01000047.1"/>
</dbReference>
<protein>
    <submittedName>
        <fullName evidence="1">Uncharacterized protein</fullName>
    </submittedName>
</protein>
<comment type="caution">
    <text evidence="1">The sequence shown here is derived from an EMBL/GenBank/DDBJ whole genome shotgun (WGS) entry which is preliminary data.</text>
</comment>